<accession>A0A1H8LNB2</accession>
<protein>
    <submittedName>
        <fullName evidence="2">Uncharacterized protein</fullName>
    </submittedName>
</protein>
<evidence type="ECO:0000256" key="1">
    <source>
        <dbReference type="SAM" id="SignalP"/>
    </source>
</evidence>
<evidence type="ECO:0000313" key="2">
    <source>
        <dbReference type="EMBL" id="SEO06589.1"/>
    </source>
</evidence>
<dbReference type="Pfam" id="PF02635">
    <property type="entry name" value="DsrE"/>
    <property type="match status" value="1"/>
</dbReference>
<name>A0A1H8LNB2_9RHOB</name>
<dbReference type="SUPFAM" id="SSF75169">
    <property type="entry name" value="DsrEFH-like"/>
    <property type="match status" value="1"/>
</dbReference>
<sequence length="152" mass="16269">MRGLLFGLAAALAVVLGGLTAGAQTSDRYGEQRVVYHVNFPGGEGNRAYKGSLRNLKNHMDAVGDANLGAVIVVHGNGIGLVQEANSDLDLQNQLLGLKSRGVEVRVCNNTLVGLDIDPVSLFEVYDEDIVPSGVAELSYLQQQGYTYIRTH</sequence>
<gene>
    <name evidence="2" type="ORF">SAMN04488011_11120</name>
</gene>
<organism evidence="2 3">
    <name type="scientific">Palleronia pelagia</name>
    <dbReference type="NCBI Taxonomy" id="387096"/>
    <lineage>
        <taxon>Bacteria</taxon>
        <taxon>Pseudomonadati</taxon>
        <taxon>Pseudomonadota</taxon>
        <taxon>Alphaproteobacteria</taxon>
        <taxon>Rhodobacterales</taxon>
        <taxon>Roseobacteraceae</taxon>
        <taxon>Palleronia</taxon>
    </lineage>
</organism>
<dbReference type="InterPro" id="IPR003787">
    <property type="entry name" value="Sulphur_relay_DsrE/F-like"/>
</dbReference>
<evidence type="ECO:0000313" key="3">
    <source>
        <dbReference type="Proteomes" id="UP000199372"/>
    </source>
</evidence>
<dbReference type="OrthoDB" id="14053at2"/>
<dbReference type="RefSeq" id="WP_091846647.1">
    <property type="nucleotide sequence ID" value="NZ_FOCM01000011.1"/>
</dbReference>
<proteinExistence type="predicted"/>
<keyword evidence="1" id="KW-0732">Signal</keyword>
<reference evidence="3" key="1">
    <citation type="submission" date="2016-10" db="EMBL/GenBank/DDBJ databases">
        <authorList>
            <person name="Varghese N."/>
            <person name="Submissions S."/>
        </authorList>
    </citation>
    <scope>NUCLEOTIDE SEQUENCE [LARGE SCALE GENOMIC DNA]</scope>
    <source>
        <strain evidence="3">DSM 26893</strain>
    </source>
</reference>
<dbReference type="AlphaFoldDB" id="A0A1H8LNB2"/>
<dbReference type="Proteomes" id="UP000199372">
    <property type="component" value="Unassembled WGS sequence"/>
</dbReference>
<dbReference type="Gene3D" id="3.40.1260.10">
    <property type="entry name" value="DsrEFH-like"/>
    <property type="match status" value="1"/>
</dbReference>
<dbReference type="PANTHER" id="PTHR37691:SF1">
    <property type="entry name" value="BLR3518 PROTEIN"/>
    <property type="match status" value="1"/>
</dbReference>
<keyword evidence="3" id="KW-1185">Reference proteome</keyword>
<dbReference type="InterPro" id="IPR027396">
    <property type="entry name" value="DsrEFH-like"/>
</dbReference>
<feature type="signal peptide" evidence="1">
    <location>
        <begin position="1"/>
        <end position="23"/>
    </location>
</feature>
<dbReference type="PANTHER" id="PTHR37691">
    <property type="entry name" value="BLR3518 PROTEIN"/>
    <property type="match status" value="1"/>
</dbReference>
<feature type="chain" id="PRO_5011480263" evidence="1">
    <location>
        <begin position="24"/>
        <end position="152"/>
    </location>
</feature>
<dbReference type="EMBL" id="FOCM01000011">
    <property type="protein sequence ID" value="SEO06589.1"/>
    <property type="molecule type" value="Genomic_DNA"/>
</dbReference>